<dbReference type="Gene3D" id="1.10.287.600">
    <property type="entry name" value="Helix hairpin bin"/>
    <property type="match status" value="1"/>
</dbReference>
<evidence type="ECO:0000256" key="1">
    <source>
        <dbReference type="ARBA" id="ARBA00004496"/>
    </source>
</evidence>
<sequence>MSVVSLQLSQCGNQIGHELFSVISDDSSGPNRKKYKQCSDERFFYERSTGDMETKHISPRSRALETTGRMGKKYALGLSFKCVFCVHGPRHEEAVEDLVRMEMERCDLHHDECCRRHRFWCGYLHHSTFEGLYITTNLVHVPLLFILTLSLFTVYVVLPFQVIVQNYNSVLTLSHLYQLSDAILVHENDTVHKICSRLMNIKHISISDVNKVIAHQLASVLQPAYTADSPCHYSTNPIGELLTSLVCHPEYKLLSLCNIPQMSSTSLAYSVFNWLGLLKHLRQMLIASARMEEGIDWTVSASGGESNSRHQNFNVSLVNLLILRGKDVSTAVTDGFKDPALYVPWLKTENSFSTWTSPVAFNGYKRSAILVSNSQSHLKPLDNIVRKAWNMFASRAYVHQYTKFGISEEDFLDGFTALEQIISSYTHL</sequence>
<dbReference type="InterPro" id="IPR008280">
    <property type="entry name" value="Tub_FtsZ_C"/>
</dbReference>
<organism evidence="8 9">
    <name type="scientific">Sinocyclocheilus anshuiensis</name>
    <dbReference type="NCBI Taxonomy" id="1608454"/>
    <lineage>
        <taxon>Eukaryota</taxon>
        <taxon>Metazoa</taxon>
        <taxon>Chordata</taxon>
        <taxon>Craniata</taxon>
        <taxon>Vertebrata</taxon>
        <taxon>Euteleostomi</taxon>
        <taxon>Actinopterygii</taxon>
        <taxon>Neopterygii</taxon>
        <taxon>Teleostei</taxon>
        <taxon>Ostariophysi</taxon>
        <taxon>Cypriniformes</taxon>
        <taxon>Cyprinidae</taxon>
        <taxon>Cyprininae</taxon>
        <taxon>Sinocyclocheilus</taxon>
    </lineage>
</organism>
<dbReference type="InterPro" id="IPR023123">
    <property type="entry name" value="Tubulin_C"/>
</dbReference>
<accession>A0A671MEV3</accession>
<dbReference type="GO" id="GO:0007017">
    <property type="term" value="P:microtubule-based process"/>
    <property type="evidence" value="ECO:0007669"/>
    <property type="project" value="InterPro"/>
</dbReference>
<dbReference type="GO" id="GO:0005737">
    <property type="term" value="C:cytoplasm"/>
    <property type="evidence" value="ECO:0007669"/>
    <property type="project" value="UniProtKB-SubCell"/>
</dbReference>
<keyword evidence="3" id="KW-0963">Cytoplasm</keyword>
<feature type="transmembrane region" description="Helical" evidence="7">
    <location>
        <begin position="143"/>
        <end position="164"/>
    </location>
</feature>
<keyword evidence="7" id="KW-0812">Transmembrane</keyword>
<dbReference type="InterPro" id="IPR000217">
    <property type="entry name" value="Tubulin"/>
</dbReference>
<dbReference type="PANTHER" id="PTHR11588">
    <property type="entry name" value="TUBULIN"/>
    <property type="match status" value="1"/>
</dbReference>
<reference evidence="8" key="2">
    <citation type="submission" date="2025-09" db="UniProtKB">
        <authorList>
            <consortium name="Ensembl"/>
        </authorList>
    </citation>
    <scope>IDENTIFICATION</scope>
</reference>
<dbReference type="PRINTS" id="PR01224">
    <property type="entry name" value="DELTATUBULIN"/>
</dbReference>
<comment type="similarity">
    <text evidence="2">Belongs to the tubulin family.</text>
</comment>
<evidence type="ECO:0000256" key="2">
    <source>
        <dbReference type="ARBA" id="ARBA00009636"/>
    </source>
</evidence>
<evidence type="ECO:0000256" key="7">
    <source>
        <dbReference type="SAM" id="Phobius"/>
    </source>
</evidence>
<keyword evidence="5" id="KW-0547">Nucleotide-binding</keyword>
<dbReference type="GO" id="GO:0005525">
    <property type="term" value="F:GTP binding"/>
    <property type="evidence" value="ECO:0007669"/>
    <property type="project" value="UniProtKB-KW"/>
</dbReference>
<keyword evidence="6" id="KW-0342">GTP-binding</keyword>
<dbReference type="Ensembl" id="ENSSANT00000032397.1">
    <property type="protein sequence ID" value="ENSSANP00000030439.1"/>
    <property type="gene ID" value="ENSSANG00000015587.1"/>
</dbReference>
<dbReference type="AlphaFoldDB" id="A0A671MEV3"/>
<comment type="subcellular location">
    <subcellularLocation>
        <location evidence="1">Cytoplasm</location>
    </subcellularLocation>
</comment>
<proteinExistence type="inferred from homology"/>
<evidence type="ECO:0000256" key="3">
    <source>
        <dbReference type="ARBA" id="ARBA00022490"/>
    </source>
</evidence>
<dbReference type="CDD" id="cd02189">
    <property type="entry name" value="delta_zeta_tubulin-like"/>
    <property type="match status" value="1"/>
</dbReference>
<keyword evidence="7" id="KW-0472">Membrane</keyword>
<evidence type="ECO:0000313" key="8">
    <source>
        <dbReference type="Ensembl" id="ENSSANP00000030439.1"/>
    </source>
</evidence>
<dbReference type="Proteomes" id="UP000472260">
    <property type="component" value="Unassembled WGS sequence"/>
</dbReference>
<evidence type="ECO:0000256" key="5">
    <source>
        <dbReference type="ARBA" id="ARBA00022741"/>
    </source>
</evidence>
<dbReference type="SUPFAM" id="SSF55307">
    <property type="entry name" value="Tubulin C-terminal domain-like"/>
    <property type="match status" value="1"/>
</dbReference>
<dbReference type="InterPro" id="IPR002967">
    <property type="entry name" value="Delta_tubulin"/>
</dbReference>
<evidence type="ECO:0000256" key="6">
    <source>
        <dbReference type="ARBA" id="ARBA00023134"/>
    </source>
</evidence>
<dbReference type="PRINTS" id="PR01161">
    <property type="entry name" value="TUBULIN"/>
</dbReference>
<evidence type="ECO:0000256" key="4">
    <source>
        <dbReference type="ARBA" id="ARBA00022701"/>
    </source>
</evidence>
<dbReference type="InterPro" id="IPR036525">
    <property type="entry name" value="Tubulin/FtsZ_GTPase_sf"/>
</dbReference>
<keyword evidence="4" id="KW-0493">Microtubule</keyword>
<dbReference type="GO" id="GO:0005200">
    <property type="term" value="F:structural constituent of cytoskeleton"/>
    <property type="evidence" value="ECO:0007669"/>
    <property type="project" value="InterPro"/>
</dbReference>
<dbReference type="Gene3D" id="3.40.50.1440">
    <property type="entry name" value="Tubulin/FtsZ, GTPase domain"/>
    <property type="match status" value="1"/>
</dbReference>
<keyword evidence="7" id="KW-1133">Transmembrane helix</keyword>
<dbReference type="SUPFAM" id="SSF52490">
    <property type="entry name" value="Tubulin nucleotide-binding domain-like"/>
    <property type="match status" value="2"/>
</dbReference>
<protein>
    <submittedName>
        <fullName evidence="8">Tubulin, delta 1</fullName>
    </submittedName>
</protein>
<dbReference type="GO" id="GO:0005874">
    <property type="term" value="C:microtubule"/>
    <property type="evidence" value="ECO:0007669"/>
    <property type="project" value="UniProtKB-KW"/>
</dbReference>
<keyword evidence="9" id="KW-1185">Reference proteome</keyword>
<evidence type="ECO:0000313" key="9">
    <source>
        <dbReference type="Proteomes" id="UP000472260"/>
    </source>
</evidence>
<reference evidence="8" key="1">
    <citation type="submission" date="2025-08" db="UniProtKB">
        <authorList>
            <consortium name="Ensembl"/>
        </authorList>
    </citation>
    <scope>IDENTIFICATION</scope>
</reference>
<name>A0A671MEV3_9TELE</name>